<evidence type="ECO:0000259" key="6">
    <source>
        <dbReference type="Pfam" id="PF00248"/>
    </source>
</evidence>
<reference evidence="7 8" key="1">
    <citation type="submission" date="2022-05" db="EMBL/GenBank/DDBJ databases">
        <authorList>
            <consortium name="Genoscope - CEA"/>
            <person name="William W."/>
        </authorList>
    </citation>
    <scope>NUCLEOTIDE SEQUENCE [LARGE SCALE GENOMIC DNA]</scope>
</reference>
<evidence type="ECO:0000256" key="2">
    <source>
        <dbReference type="ARBA" id="ARBA00023002"/>
    </source>
</evidence>
<dbReference type="Gene3D" id="3.20.20.100">
    <property type="entry name" value="NADP-dependent oxidoreductase domain"/>
    <property type="match status" value="1"/>
</dbReference>
<dbReference type="SUPFAM" id="SSF51430">
    <property type="entry name" value="NAD(P)-linked oxidoreductase"/>
    <property type="match status" value="1"/>
</dbReference>
<dbReference type="EMBL" id="CALNXJ010000006">
    <property type="protein sequence ID" value="CAH3041314.1"/>
    <property type="molecule type" value="Genomic_DNA"/>
</dbReference>
<dbReference type="InterPro" id="IPR036812">
    <property type="entry name" value="NAD(P)_OxRdtase_dom_sf"/>
</dbReference>
<organism evidence="7 8">
    <name type="scientific">Pocillopora meandrina</name>
    <dbReference type="NCBI Taxonomy" id="46732"/>
    <lineage>
        <taxon>Eukaryota</taxon>
        <taxon>Metazoa</taxon>
        <taxon>Cnidaria</taxon>
        <taxon>Anthozoa</taxon>
        <taxon>Hexacorallia</taxon>
        <taxon>Scleractinia</taxon>
        <taxon>Astrocoeniina</taxon>
        <taxon>Pocilloporidae</taxon>
        <taxon>Pocillopora</taxon>
    </lineage>
</organism>
<dbReference type="AlphaFoldDB" id="A0AAU9VWP9"/>
<dbReference type="PROSITE" id="PS00798">
    <property type="entry name" value="ALDOKETO_REDUCTASE_1"/>
    <property type="match status" value="1"/>
</dbReference>
<evidence type="ECO:0000256" key="5">
    <source>
        <dbReference type="PIRSR" id="PIRSR000097-3"/>
    </source>
</evidence>
<dbReference type="InterPro" id="IPR020471">
    <property type="entry name" value="AKR"/>
</dbReference>
<dbReference type="FunFam" id="3.20.20.100:FF:000015">
    <property type="entry name" value="Oxidoreductase, aldo/keto reductase family"/>
    <property type="match status" value="1"/>
</dbReference>
<dbReference type="Pfam" id="PF00248">
    <property type="entry name" value="Aldo_ket_red"/>
    <property type="match status" value="1"/>
</dbReference>
<name>A0AAU9VWP9_9CNID</name>
<comment type="caution">
    <text evidence="7">The sequence shown here is derived from an EMBL/GenBank/DDBJ whole genome shotgun (WGS) entry which is preliminary data.</text>
</comment>
<dbReference type="GO" id="GO:0016491">
    <property type="term" value="F:oxidoreductase activity"/>
    <property type="evidence" value="ECO:0007669"/>
    <property type="project" value="UniProtKB-KW"/>
</dbReference>
<keyword evidence="2" id="KW-0560">Oxidoreductase</keyword>
<keyword evidence="8" id="KW-1185">Reference proteome</keyword>
<dbReference type="Proteomes" id="UP001159428">
    <property type="component" value="Unassembled WGS sequence"/>
</dbReference>
<evidence type="ECO:0000256" key="1">
    <source>
        <dbReference type="ARBA" id="ARBA00007905"/>
    </source>
</evidence>
<dbReference type="PANTHER" id="PTHR43827:SF13">
    <property type="entry name" value="ALDO_KETO REDUCTASE FAMILY PROTEIN"/>
    <property type="match status" value="1"/>
</dbReference>
<protein>
    <recommendedName>
        <fullName evidence="6">NADP-dependent oxidoreductase domain-containing protein</fullName>
    </recommendedName>
</protein>
<evidence type="ECO:0000256" key="4">
    <source>
        <dbReference type="PIRSR" id="PIRSR000097-2"/>
    </source>
</evidence>
<feature type="active site" description="Proton donor" evidence="3">
    <location>
        <position position="74"/>
    </location>
</feature>
<dbReference type="PANTHER" id="PTHR43827">
    <property type="entry name" value="2,5-DIKETO-D-GLUCONIC ACID REDUCTASE"/>
    <property type="match status" value="1"/>
</dbReference>
<dbReference type="InterPro" id="IPR023210">
    <property type="entry name" value="NADP_OxRdtase_dom"/>
</dbReference>
<sequence>MRQLYLARLFQAPVRFLTMNVEGKGIQAKVTLNDGYQMPLFGLGVYNANGDDCRNAVKFALQNGYRLIDTATYYDNEAEVGQAIKESGVKREDIFVVTKLWNADHGYEECLKAFNTSLKKLDTGYIDLYLIHSPSPGGNVDSYKAMLKLQEEGVLRSAGVSNFGVNHLKEMEKAGLPIPAVNQIELNPFWRLDDIVNHCLEKGIAPMGYCPLFRGRKNNDPVLIEMASRYNKTIPQVLIRWSVQKNYITIPKSSKQERILENGDIFDFTISEEDMKTLDNMPAEQCTNMKDITNSLWRG</sequence>
<comment type="similarity">
    <text evidence="1">Belongs to the aldo/keto reductase family.</text>
</comment>
<dbReference type="PIRSF" id="PIRSF000097">
    <property type="entry name" value="AKR"/>
    <property type="match status" value="1"/>
</dbReference>
<dbReference type="InterPro" id="IPR018170">
    <property type="entry name" value="Aldo/ket_reductase_CS"/>
</dbReference>
<dbReference type="PROSITE" id="PS00063">
    <property type="entry name" value="ALDOKETO_REDUCTASE_3"/>
    <property type="match status" value="1"/>
</dbReference>
<evidence type="ECO:0000256" key="3">
    <source>
        <dbReference type="PIRSR" id="PIRSR000097-1"/>
    </source>
</evidence>
<dbReference type="CDD" id="cd19071">
    <property type="entry name" value="AKR_AKR1-5-like"/>
    <property type="match status" value="1"/>
</dbReference>
<feature type="site" description="Lowers pKa of active site Tyr" evidence="5">
    <location>
        <position position="99"/>
    </location>
</feature>
<feature type="binding site" evidence="4">
    <location>
        <position position="132"/>
    </location>
    <ligand>
        <name>substrate</name>
    </ligand>
</feature>
<evidence type="ECO:0000313" key="8">
    <source>
        <dbReference type="Proteomes" id="UP001159428"/>
    </source>
</evidence>
<dbReference type="PRINTS" id="PR00069">
    <property type="entry name" value="ALDKETRDTASE"/>
</dbReference>
<proteinExistence type="inferred from homology"/>
<evidence type="ECO:0000313" key="7">
    <source>
        <dbReference type="EMBL" id="CAH3041314.1"/>
    </source>
</evidence>
<accession>A0AAU9VWP9</accession>
<feature type="domain" description="NADP-dependent oxidoreductase" evidence="6">
    <location>
        <begin position="51"/>
        <end position="280"/>
    </location>
</feature>
<gene>
    <name evidence="7" type="ORF">PMEA_00029155</name>
</gene>